<reference evidence="1 2" key="1">
    <citation type="submission" date="2018-06" db="EMBL/GenBank/DDBJ databases">
        <title>Genomic Encyclopedia of Type Strains, Phase IV (KMG-IV): sequencing the most valuable type-strain genomes for metagenomic binning, comparative biology and taxonomic classification.</title>
        <authorList>
            <person name="Goeker M."/>
        </authorList>
    </citation>
    <scope>NUCLEOTIDE SEQUENCE [LARGE SCALE GENOMIC DNA]</scope>
    <source>
        <strain evidence="1 2">DSM 25520</strain>
    </source>
</reference>
<evidence type="ECO:0000313" key="1">
    <source>
        <dbReference type="EMBL" id="RBP35427.1"/>
    </source>
</evidence>
<protein>
    <submittedName>
        <fullName evidence="1">Uncharacterized protein</fullName>
    </submittedName>
</protein>
<dbReference type="AlphaFoldDB" id="A0A366H0Q2"/>
<dbReference type="OrthoDB" id="8909281at2"/>
<sequence>MAEDSARLDELFVKHLRLFSRRPLPFGLEVHAGWADLLDTLLSRIETILHDIPDVSFEILQVKEKFGTLRFYYRVGHAPDAAAAAIRQAVNATEEASRFCCERCGASGRLATKDGWMRVRCRACDDD</sequence>
<gene>
    <name evidence="1" type="ORF">DFR37_11731</name>
</gene>
<keyword evidence="2" id="KW-1185">Reference proteome</keyword>
<accession>A0A366H0Q2</accession>
<dbReference type="EMBL" id="QNRQ01000017">
    <property type="protein sequence ID" value="RBP35427.1"/>
    <property type="molecule type" value="Genomic_DNA"/>
</dbReference>
<evidence type="ECO:0000313" key="2">
    <source>
        <dbReference type="Proteomes" id="UP000253628"/>
    </source>
</evidence>
<comment type="caution">
    <text evidence="1">The sequence shown here is derived from an EMBL/GenBank/DDBJ whole genome shotgun (WGS) entry which is preliminary data.</text>
</comment>
<dbReference type="RefSeq" id="WP_113935013.1">
    <property type="nucleotide sequence ID" value="NZ_JACCEU010000013.1"/>
</dbReference>
<name>A0A366H0Q2_9BURK</name>
<dbReference type="Proteomes" id="UP000253628">
    <property type="component" value="Unassembled WGS sequence"/>
</dbReference>
<organism evidence="1 2">
    <name type="scientific">Eoetvoesiella caeni</name>
    <dbReference type="NCBI Taxonomy" id="645616"/>
    <lineage>
        <taxon>Bacteria</taxon>
        <taxon>Pseudomonadati</taxon>
        <taxon>Pseudomonadota</taxon>
        <taxon>Betaproteobacteria</taxon>
        <taxon>Burkholderiales</taxon>
        <taxon>Alcaligenaceae</taxon>
        <taxon>Eoetvoesiella</taxon>
    </lineage>
</organism>
<proteinExistence type="predicted"/>